<reference evidence="2 3" key="1">
    <citation type="submission" date="2017-02" db="EMBL/GenBank/DDBJ databases">
        <title>Prevalence of linear plasmids in Propionibacterium acnes isolates obtained from cancerous prostatic tissue.</title>
        <authorList>
            <person name="Davidsson S."/>
            <person name="Bruggemann H."/>
        </authorList>
    </citation>
    <scope>NUCLEOTIDE SEQUENCE [LARGE SCALE GENOMIC DNA]</scope>
    <source>
        <strain evidence="2 3">09-9</strain>
    </source>
</reference>
<gene>
    <name evidence="2" type="ORF">APS60_07730</name>
</gene>
<evidence type="ECO:0000313" key="2">
    <source>
        <dbReference type="EMBL" id="PHJ26997.1"/>
    </source>
</evidence>
<proteinExistence type="predicted"/>
<dbReference type="AlphaFoldDB" id="A0AA44U3S0"/>
<evidence type="ECO:0000313" key="3">
    <source>
        <dbReference type="Proteomes" id="UP000223982"/>
    </source>
</evidence>
<comment type="caution">
    <text evidence="2">The sequence shown here is derived from an EMBL/GenBank/DDBJ whole genome shotgun (WGS) entry which is preliminary data.</text>
</comment>
<organism evidence="2 3">
    <name type="scientific">Cutibacterium acnes</name>
    <name type="common">Propionibacterium acnes</name>
    <dbReference type="NCBI Taxonomy" id="1747"/>
    <lineage>
        <taxon>Bacteria</taxon>
        <taxon>Bacillati</taxon>
        <taxon>Actinomycetota</taxon>
        <taxon>Actinomycetes</taxon>
        <taxon>Propionibacteriales</taxon>
        <taxon>Propionibacteriaceae</taxon>
        <taxon>Cutibacterium</taxon>
    </lineage>
</organism>
<evidence type="ECO:0000256" key="1">
    <source>
        <dbReference type="SAM" id="MobiDB-lite"/>
    </source>
</evidence>
<feature type="region of interest" description="Disordered" evidence="1">
    <location>
        <begin position="1"/>
        <end position="23"/>
    </location>
</feature>
<sequence length="71" mass="8292">MEDLEITQATQNATASCHGDIDHRNGGPTSAQINHLMVSRYIYVCKCEYFIHNNTNRYEMFTTMLEIRVYM</sequence>
<protein>
    <submittedName>
        <fullName evidence="2">Uncharacterized protein</fullName>
    </submittedName>
</protein>
<dbReference type="Proteomes" id="UP000223982">
    <property type="component" value="Unassembled WGS sequence"/>
</dbReference>
<accession>A0AA44U3S0</accession>
<dbReference type="EMBL" id="LKVB01000005">
    <property type="protein sequence ID" value="PHJ26997.1"/>
    <property type="molecule type" value="Genomic_DNA"/>
</dbReference>
<name>A0AA44U3S0_CUTAC</name>